<gene>
    <name evidence="1" type="ORF">HPB47_016760</name>
</gene>
<evidence type="ECO:0000313" key="1">
    <source>
        <dbReference type="EMBL" id="KAG0439084.1"/>
    </source>
</evidence>
<dbReference type="Proteomes" id="UP000805193">
    <property type="component" value="Unassembled WGS sequence"/>
</dbReference>
<organism evidence="1 2">
    <name type="scientific">Ixodes persulcatus</name>
    <name type="common">Taiga tick</name>
    <dbReference type="NCBI Taxonomy" id="34615"/>
    <lineage>
        <taxon>Eukaryota</taxon>
        <taxon>Metazoa</taxon>
        <taxon>Ecdysozoa</taxon>
        <taxon>Arthropoda</taxon>
        <taxon>Chelicerata</taxon>
        <taxon>Arachnida</taxon>
        <taxon>Acari</taxon>
        <taxon>Parasitiformes</taxon>
        <taxon>Ixodida</taxon>
        <taxon>Ixodoidea</taxon>
        <taxon>Ixodidae</taxon>
        <taxon>Ixodinae</taxon>
        <taxon>Ixodes</taxon>
    </lineage>
</organism>
<evidence type="ECO:0000313" key="2">
    <source>
        <dbReference type="Proteomes" id="UP000805193"/>
    </source>
</evidence>
<dbReference type="EMBL" id="JABSTQ010005549">
    <property type="protein sequence ID" value="KAG0439084.1"/>
    <property type="molecule type" value="Genomic_DNA"/>
</dbReference>
<sequence length="312" mass="35104">TSRKRGTAAQKPTGTSARPKSRKPTERKSRTVLHPLKTATCRQCCWTSATSATMRRTCWSCGGKPWSPSGRRRSGRKPKSQTMKTTMFHCWCWKSCQSDLLETDLPIQEVQEKQQLKKGQKAPWYDRELTQQMRRKDRAYHKWKRHPCYDNWEAFKSLKREYNRMLKRKRAAFAQSSSDSATVAVAAFAVDERTKAGVPEEEQTAEGDVEAAAADSPEVAIVDAAESSCDSTTLPLESIPLPDFVSGDNYEPVEMEVDSDDATETPTLEVPDGSEDEDEAALREQLLQAVMRNRVTKAPTSERESTLGHRVG</sequence>
<keyword evidence="2" id="KW-1185">Reference proteome</keyword>
<name>A0AC60QTM4_IXOPE</name>
<protein>
    <submittedName>
        <fullName evidence="1">Uncharacterized protein</fullName>
    </submittedName>
</protein>
<feature type="non-terminal residue" evidence="1">
    <location>
        <position position="1"/>
    </location>
</feature>
<accession>A0AC60QTM4</accession>
<reference evidence="1 2" key="1">
    <citation type="journal article" date="2020" name="Cell">
        <title>Large-Scale Comparative Analyses of Tick Genomes Elucidate Their Genetic Diversity and Vector Capacities.</title>
        <authorList>
            <consortium name="Tick Genome and Microbiome Consortium (TIGMIC)"/>
            <person name="Jia N."/>
            <person name="Wang J."/>
            <person name="Shi W."/>
            <person name="Du L."/>
            <person name="Sun Y."/>
            <person name="Zhan W."/>
            <person name="Jiang J.F."/>
            <person name="Wang Q."/>
            <person name="Zhang B."/>
            <person name="Ji P."/>
            <person name="Bell-Sakyi L."/>
            <person name="Cui X.M."/>
            <person name="Yuan T.T."/>
            <person name="Jiang B.G."/>
            <person name="Yang W.F."/>
            <person name="Lam T.T."/>
            <person name="Chang Q.C."/>
            <person name="Ding S.J."/>
            <person name="Wang X.J."/>
            <person name="Zhu J.G."/>
            <person name="Ruan X.D."/>
            <person name="Zhao L."/>
            <person name="Wei J.T."/>
            <person name="Ye R.Z."/>
            <person name="Que T.C."/>
            <person name="Du C.H."/>
            <person name="Zhou Y.H."/>
            <person name="Cheng J.X."/>
            <person name="Dai P.F."/>
            <person name="Guo W.B."/>
            <person name="Han X.H."/>
            <person name="Huang E.J."/>
            <person name="Li L.F."/>
            <person name="Wei W."/>
            <person name="Gao Y.C."/>
            <person name="Liu J.Z."/>
            <person name="Shao H.Z."/>
            <person name="Wang X."/>
            <person name="Wang C.C."/>
            <person name="Yang T.C."/>
            <person name="Huo Q.B."/>
            <person name="Li W."/>
            <person name="Chen H.Y."/>
            <person name="Chen S.E."/>
            <person name="Zhou L.G."/>
            <person name="Ni X.B."/>
            <person name="Tian J.H."/>
            <person name="Sheng Y."/>
            <person name="Liu T."/>
            <person name="Pan Y.S."/>
            <person name="Xia L.Y."/>
            <person name="Li J."/>
            <person name="Zhao F."/>
            <person name="Cao W.C."/>
        </authorList>
    </citation>
    <scope>NUCLEOTIDE SEQUENCE [LARGE SCALE GENOMIC DNA]</scope>
    <source>
        <strain evidence="1">Iper-2018</strain>
    </source>
</reference>
<comment type="caution">
    <text evidence="1">The sequence shown here is derived from an EMBL/GenBank/DDBJ whole genome shotgun (WGS) entry which is preliminary data.</text>
</comment>
<proteinExistence type="predicted"/>